<dbReference type="AlphaFoldDB" id="A0A6S7IK24"/>
<feature type="non-terminal residue" evidence="1">
    <location>
        <position position="406"/>
    </location>
</feature>
<keyword evidence="2" id="KW-1185">Reference proteome</keyword>
<proteinExistence type="predicted"/>
<organism evidence="1 2">
    <name type="scientific">Paramuricea clavata</name>
    <name type="common">Red gorgonian</name>
    <name type="synonym">Violescent sea-whip</name>
    <dbReference type="NCBI Taxonomy" id="317549"/>
    <lineage>
        <taxon>Eukaryota</taxon>
        <taxon>Metazoa</taxon>
        <taxon>Cnidaria</taxon>
        <taxon>Anthozoa</taxon>
        <taxon>Octocorallia</taxon>
        <taxon>Malacalcyonacea</taxon>
        <taxon>Plexauridae</taxon>
        <taxon>Paramuricea</taxon>
    </lineage>
</organism>
<sequence length="406" mass="45406">MKNYNFSMIRVVGLTVAFVCFMFQSSPSLATATVPFINGMRLGTSFDSDKFRVGYDLVGDAVRGNAIESRHDMSKMKFKMIKSQKDVSDVLDISGELSVKVMAGLVDVQAKGSYLKSSVKSENSVEMLVQIYYRTVTKTITDDVMIPINNWRDKIGSDRHYVRSVTYGGYLIATLKYIAKQDETKEDIQASLEVNVNTKKVNVGIKGQFQSLSEAASSVANLQISYTSSELPDNTPIDLDTILEEINKFPDKIKKSKGGIGVPIEVEVRELKYLQGNNDLAYVISGLIAGKVARFETMFADLETTYDAVTNLVTDPKHQRMDDQLAQIYGQFQGNIDRIRKLFYKAVAELNLDEKPGELGALSKAFEAYVNGDKGFVPGKYSRQLKRLQVEEPLPVPVEFKLKKRQ</sequence>
<accession>A0A6S7IK24</accession>
<dbReference type="EMBL" id="CACRXK020009509">
    <property type="protein sequence ID" value="CAB4017349.1"/>
    <property type="molecule type" value="Genomic_DNA"/>
</dbReference>
<dbReference type="Proteomes" id="UP001152795">
    <property type="component" value="Unassembled WGS sequence"/>
</dbReference>
<protein>
    <submittedName>
        <fullName evidence="1">Uncharacterized protein</fullName>
    </submittedName>
</protein>
<evidence type="ECO:0000313" key="1">
    <source>
        <dbReference type="EMBL" id="CAB4017349.1"/>
    </source>
</evidence>
<comment type="caution">
    <text evidence="1">The sequence shown here is derived from an EMBL/GenBank/DDBJ whole genome shotgun (WGS) entry which is preliminary data.</text>
</comment>
<reference evidence="1" key="1">
    <citation type="submission" date="2020-04" db="EMBL/GenBank/DDBJ databases">
        <authorList>
            <person name="Alioto T."/>
            <person name="Alioto T."/>
            <person name="Gomez Garrido J."/>
        </authorList>
    </citation>
    <scope>NUCLEOTIDE SEQUENCE</scope>
    <source>
        <strain evidence="1">A484AB</strain>
    </source>
</reference>
<dbReference type="OrthoDB" id="425923at2759"/>
<dbReference type="PANTHER" id="PTHR31594:SF14">
    <property type="entry name" value="FIBRONECTIN TYPE-III DOMAIN-CONTAINING PROTEIN"/>
    <property type="match status" value="1"/>
</dbReference>
<dbReference type="InterPro" id="IPR052090">
    <property type="entry name" value="Cytolytic_pore-forming_toxin"/>
</dbReference>
<name>A0A6S7IK24_PARCT</name>
<gene>
    <name evidence="1" type="ORF">PACLA_8A003937</name>
</gene>
<evidence type="ECO:0000313" key="2">
    <source>
        <dbReference type="Proteomes" id="UP001152795"/>
    </source>
</evidence>
<dbReference type="PANTHER" id="PTHR31594">
    <property type="entry name" value="AIG1-TYPE G DOMAIN-CONTAINING PROTEIN"/>
    <property type="match status" value="1"/>
</dbReference>